<evidence type="ECO:0000313" key="1">
    <source>
        <dbReference type="EMBL" id="MBW88549.1"/>
    </source>
</evidence>
<dbReference type="EMBL" id="GGEC01008066">
    <property type="protein sequence ID" value="MBW88549.1"/>
    <property type="molecule type" value="Transcribed_RNA"/>
</dbReference>
<reference evidence="1" key="1">
    <citation type="submission" date="2018-02" db="EMBL/GenBank/DDBJ databases">
        <title>Rhizophora mucronata_Transcriptome.</title>
        <authorList>
            <person name="Meera S.P."/>
            <person name="Sreeshan A."/>
            <person name="Augustine A."/>
        </authorList>
    </citation>
    <scope>NUCLEOTIDE SEQUENCE</scope>
    <source>
        <tissue evidence="1">Leaf</tissue>
    </source>
</reference>
<organism evidence="1">
    <name type="scientific">Rhizophora mucronata</name>
    <name type="common">Asiatic mangrove</name>
    <dbReference type="NCBI Taxonomy" id="61149"/>
    <lineage>
        <taxon>Eukaryota</taxon>
        <taxon>Viridiplantae</taxon>
        <taxon>Streptophyta</taxon>
        <taxon>Embryophyta</taxon>
        <taxon>Tracheophyta</taxon>
        <taxon>Spermatophyta</taxon>
        <taxon>Magnoliopsida</taxon>
        <taxon>eudicotyledons</taxon>
        <taxon>Gunneridae</taxon>
        <taxon>Pentapetalae</taxon>
        <taxon>rosids</taxon>
        <taxon>fabids</taxon>
        <taxon>Malpighiales</taxon>
        <taxon>Rhizophoraceae</taxon>
        <taxon>Rhizophora</taxon>
    </lineage>
</organism>
<protein>
    <submittedName>
        <fullName evidence="1">Uncharacterized protein</fullName>
    </submittedName>
</protein>
<name>A0A2P2J530_RHIMU</name>
<sequence>MYILSSGSQNFQREKMVNSLDQSLIMMMFQLQLYLVMVHALDYLPESQMDPLNLTCHTYS</sequence>
<dbReference type="AlphaFoldDB" id="A0A2P2J530"/>
<proteinExistence type="predicted"/>
<accession>A0A2P2J530</accession>